<accession>A0A1D7VV10</accession>
<dbReference type="RefSeq" id="WP_069572799.1">
    <property type="nucleotide sequence ID" value="NZ_CP017157.1"/>
</dbReference>
<dbReference type="Gene3D" id="3.40.50.150">
    <property type="entry name" value="Vaccinia Virus protein VP39"/>
    <property type="match status" value="1"/>
</dbReference>
<dbReference type="EMBL" id="CP017157">
    <property type="protein sequence ID" value="AOP50592.1"/>
    <property type="molecule type" value="Genomic_DNA"/>
</dbReference>
<dbReference type="InterPro" id="IPR029063">
    <property type="entry name" value="SAM-dependent_MTases_sf"/>
</dbReference>
<evidence type="ECO:0000256" key="1">
    <source>
        <dbReference type="ARBA" id="ARBA00022603"/>
    </source>
</evidence>
<dbReference type="OrthoDB" id="3205990at2"/>
<feature type="domain" description="Methyltransferase" evidence="4">
    <location>
        <begin position="162"/>
        <end position="262"/>
    </location>
</feature>
<dbReference type="Gene3D" id="1.10.10.10">
    <property type="entry name" value="Winged helix-like DNA-binding domain superfamily/Winged helix DNA-binding domain"/>
    <property type="match status" value="1"/>
</dbReference>
<dbReference type="CDD" id="cd02440">
    <property type="entry name" value="AdoMet_MTases"/>
    <property type="match status" value="1"/>
</dbReference>
<dbReference type="AlphaFoldDB" id="A0A1D7VV10"/>
<sequence length="339" mass="37469">MSTEVSEAQARRAVADIFNSTLASSAIGAAWELGALDELRENGKLNVSDFSARHDLHKPAVTGMFTALASVGIVRREGETIVAGPYFDEADHHRSLFHWLNQGSGELFRRMPQVLPNENRVGDFYQRDAAAISYACREISERYFDPAFWSAVDGLGYEPTTVADLGSGSGERLIQIARRFPGVRGLGIDIADGAIGMAEKEVAAKGFGDQISFVRGDARTIDQVPAEASDQFAKVDLLTCFMMGHDFWPRENCVQTLRKIREAFPNVRRFLLGDATRTVGIPDRELPVFTLGFEVGHDMMGVYLPTLDEWDGVFEEGGWRCVKKHAIDSLSVSVVFELE</sequence>
<gene>
    <name evidence="5" type="ORF">SL103_33905</name>
</gene>
<dbReference type="InterPro" id="IPR041698">
    <property type="entry name" value="Methyltransf_25"/>
</dbReference>
<dbReference type="InterPro" id="IPR036390">
    <property type="entry name" value="WH_DNA-bd_sf"/>
</dbReference>
<evidence type="ECO:0000256" key="2">
    <source>
        <dbReference type="ARBA" id="ARBA00022679"/>
    </source>
</evidence>
<keyword evidence="3" id="KW-0949">S-adenosyl-L-methionine</keyword>
<name>A0A1D7VV10_9ACTN</name>
<dbReference type="PANTHER" id="PTHR43712:SF2">
    <property type="entry name" value="O-METHYLTRANSFERASE CICE"/>
    <property type="match status" value="1"/>
</dbReference>
<keyword evidence="2 5" id="KW-0808">Transferase</keyword>
<dbReference type="Proteomes" id="UP000094094">
    <property type="component" value="Chromosome"/>
</dbReference>
<dbReference type="KEGG" id="slc:SL103_33905"/>
<dbReference type="GO" id="GO:0008168">
    <property type="term" value="F:methyltransferase activity"/>
    <property type="evidence" value="ECO:0007669"/>
    <property type="project" value="UniProtKB-KW"/>
</dbReference>
<dbReference type="SUPFAM" id="SSF46785">
    <property type="entry name" value="Winged helix' DNA-binding domain"/>
    <property type="match status" value="1"/>
</dbReference>
<proteinExistence type="predicted"/>
<dbReference type="PANTHER" id="PTHR43712">
    <property type="entry name" value="PUTATIVE (AFU_ORTHOLOGUE AFUA_4G14580)-RELATED"/>
    <property type="match status" value="1"/>
</dbReference>
<evidence type="ECO:0000259" key="4">
    <source>
        <dbReference type="Pfam" id="PF13649"/>
    </source>
</evidence>
<evidence type="ECO:0000313" key="5">
    <source>
        <dbReference type="EMBL" id="AOP50592.1"/>
    </source>
</evidence>
<organism evidence="5 6">
    <name type="scientific">Streptomyces lydicus</name>
    <dbReference type="NCBI Taxonomy" id="47763"/>
    <lineage>
        <taxon>Bacteria</taxon>
        <taxon>Bacillati</taxon>
        <taxon>Actinomycetota</taxon>
        <taxon>Actinomycetes</taxon>
        <taxon>Kitasatosporales</taxon>
        <taxon>Streptomycetaceae</taxon>
        <taxon>Streptomyces</taxon>
    </lineage>
</organism>
<reference evidence="5 6" key="1">
    <citation type="submission" date="2016-09" db="EMBL/GenBank/DDBJ databases">
        <title>Complete genome sequencing of Streptomyces lydicus 103 and metabolic pathways analysis of antibiotic biosynthesis.</title>
        <authorList>
            <person name="Jia N."/>
            <person name="Ding M.-Z."/>
            <person name="Gao F."/>
            <person name="Yuan Y.-J."/>
        </authorList>
    </citation>
    <scope>NUCLEOTIDE SEQUENCE [LARGE SCALE GENOMIC DNA]</scope>
    <source>
        <strain evidence="5 6">103</strain>
    </source>
</reference>
<keyword evidence="1 5" id="KW-0489">Methyltransferase</keyword>
<dbReference type="GO" id="GO:0032259">
    <property type="term" value="P:methylation"/>
    <property type="evidence" value="ECO:0007669"/>
    <property type="project" value="UniProtKB-KW"/>
</dbReference>
<dbReference type="SUPFAM" id="SSF53335">
    <property type="entry name" value="S-adenosyl-L-methionine-dependent methyltransferases"/>
    <property type="match status" value="1"/>
</dbReference>
<dbReference type="InterPro" id="IPR036388">
    <property type="entry name" value="WH-like_DNA-bd_sf"/>
</dbReference>
<keyword evidence="6" id="KW-1185">Reference proteome</keyword>
<dbReference type="Pfam" id="PF13649">
    <property type="entry name" value="Methyltransf_25"/>
    <property type="match status" value="1"/>
</dbReference>
<evidence type="ECO:0000256" key="3">
    <source>
        <dbReference type="ARBA" id="ARBA00022691"/>
    </source>
</evidence>
<evidence type="ECO:0000313" key="6">
    <source>
        <dbReference type="Proteomes" id="UP000094094"/>
    </source>
</evidence>
<protein>
    <submittedName>
        <fullName evidence="5">Methyltransferase</fullName>
    </submittedName>
</protein>